<feature type="domain" description="DAGKc" evidence="5">
    <location>
        <begin position="1"/>
        <end position="133"/>
    </location>
</feature>
<reference evidence="6" key="1">
    <citation type="submission" date="2019-08" db="EMBL/GenBank/DDBJ databases">
        <authorList>
            <person name="Kucharzyk K."/>
            <person name="Murdoch R.W."/>
            <person name="Higgins S."/>
            <person name="Loffler F."/>
        </authorList>
    </citation>
    <scope>NUCLEOTIDE SEQUENCE</scope>
</reference>
<dbReference type="PANTHER" id="PTHR12358">
    <property type="entry name" value="SPHINGOSINE KINASE"/>
    <property type="match status" value="1"/>
</dbReference>
<keyword evidence="2" id="KW-0547">Nucleotide-binding</keyword>
<keyword evidence="3 6" id="KW-0418">Kinase</keyword>
<organism evidence="6">
    <name type="scientific">bioreactor metagenome</name>
    <dbReference type="NCBI Taxonomy" id="1076179"/>
    <lineage>
        <taxon>unclassified sequences</taxon>
        <taxon>metagenomes</taxon>
        <taxon>ecological metagenomes</taxon>
    </lineage>
</organism>
<accession>A0A644ZLG3</accession>
<evidence type="ECO:0000256" key="3">
    <source>
        <dbReference type="ARBA" id="ARBA00022777"/>
    </source>
</evidence>
<comment type="caution">
    <text evidence="6">The sequence shown here is derived from an EMBL/GenBank/DDBJ whole genome shotgun (WGS) entry which is preliminary data.</text>
</comment>
<evidence type="ECO:0000256" key="1">
    <source>
        <dbReference type="ARBA" id="ARBA00022679"/>
    </source>
</evidence>
<keyword evidence="1 6" id="KW-0808">Transferase</keyword>
<evidence type="ECO:0000259" key="5">
    <source>
        <dbReference type="PROSITE" id="PS50146"/>
    </source>
</evidence>
<dbReference type="PANTHER" id="PTHR12358:SF106">
    <property type="entry name" value="LIPID KINASE YEGS"/>
    <property type="match status" value="1"/>
</dbReference>
<sequence length="312" mass="34121">MDLVFIINPIAGSGKRQSEIKMKIESAAREMKFSYVIYETTCVGDACRFAAEYMAPESGACLFACGGDGTLNEVANGIAENKASDKLILGMIPIGTGNDFTKCFGDIERFCDIPTQIEGNPIVIDAIRFSADNNHDKLAVNMFNMGFDSAVVAQSERIRRFPLLSGPISYTIGIIVELFSLPHENLTIIIDDSEVITGEFLLTAIGNGTHYGGGYNATPDARINDGMLNMTLVKMTSRLNFISLVGAYKNGTIRNSEAGKKLVIYKKLKTLSIIAHRRTSICIDGELFRAHRLDLTVIPGLLRFNLPKGISY</sequence>
<proteinExistence type="predicted"/>
<gene>
    <name evidence="6" type="primary">yegS_7</name>
    <name evidence="6" type="ORF">SDC9_88389</name>
</gene>
<dbReference type="InterPro" id="IPR045540">
    <property type="entry name" value="YegS/DAGK_C"/>
</dbReference>
<dbReference type="InterPro" id="IPR001206">
    <property type="entry name" value="Diacylglycerol_kinase_cat_dom"/>
</dbReference>
<dbReference type="GO" id="GO:0005524">
    <property type="term" value="F:ATP binding"/>
    <property type="evidence" value="ECO:0007669"/>
    <property type="project" value="UniProtKB-KW"/>
</dbReference>
<protein>
    <submittedName>
        <fullName evidence="6">Lipid kinase YegS</fullName>
        <ecNumber evidence="6">2.7.1.-</ecNumber>
    </submittedName>
</protein>
<keyword evidence="4" id="KW-0067">ATP-binding</keyword>
<dbReference type="Gene3D" id="2.60.200.40">
    <property type="match status" value="1"/>
</dbReference>
<dbReference type="InterPro" id="IPR017438">
    <property type="entry name" value="ATP-NAD_kinase_N"/>
</dbReference>
<dbReference type="EMBL" id="VSSQ01009471">
    <property type="protein sequence ID" value="MPM41730.1"/>
    <property type="molecule type" value="Genomic_DNA"/>
</dbReference>
<evidence type="ECO:0000313" key="6">
    <source>
        <dbReference type="EMBL" id="MPM41730.1"/>
    </source>
</evidence>
<evidence type="ECO:0000256" key="4">
    <source>
        <dbReference type="ARBA" id="ARBA00022840"/>
    </source>
</evidence>
<dbReference type="EC" id="2.7.1.-" evidence="6"/>
<dbReference type="Pfam" id="PF00781">
    <property type="entry name" value="DAGK_cat"/>
    <property type="match status" value="1"/>
</dbReference>
<dbReference type="Gene3D" id="3.40.50.10330">
    <property type="entry name" value="Probable inorganic polyphosphate/atp-NAD kinase, domain 1"/>
    <property type="match status" value="1"/>
</dbReference>
<dbReference type="InterPro" id="IPR050187">
    <property type="entry name" value="Lipid_Phosphate_FormReg"/>
</dbReference>
<dbReference type="SUPFAM" id="SSF111331">
    <property type="entry name" value="NAD kinase/diacylglycerol kinase-like"/>
    <property type="match status" value="1"/>
</dbReference>
<dbReference type="AlphaFoldDB" id="A0A644ZLG3"/>
<dbReference type="SMART" id="SM00046">
    <property type="entry name" value="DAGKc"/>
    <property type="match status" value="1"/>
</dbReference>
<name>A0A644ZLG3_9ZZZZ</name>
<dbReference type="InterPro" id="IPR016064">
    <property type="entry name" value="NAD/diacylglycerol_kinase_sf"/>
</dbReference>
<dbReference type="Pfam" id="PF19279">
    <property type="entry name" value="YegS_C"/>
    <property type="match status" value="1"/>
</dbReference>
<evidence type="ECO:0000256" key="2">
    <source>
        <dbReference type="ARBA" id="ARBA00022741"/>
    </source>
</evidence>
<dbReference type="PROSITE" id="PS50146">
    <property type="entry name" value="DAGK"/>
    <property type="match status" value="1"/>
</dbReference>
<dbReference type="GO" id="GO:0005886">
    <property type="term" value="C:plasma membrane"/>
    <property type="evidence" value="ECO:0007669"/>
    <property type="project" value="TreeGrafter"/>
</dbReference>
<dbReference type="GO" id="GO:0004143">
    <property type="term" value="F:ATP-dependent diacylglycerol kinase activity"/>
    <property type="evidence" value="ECO:0007669"/>
    <property type="project" value="TreeGrafter"/>
</dbReference>